<keyword evidence="1" id="KW-0472">Membrane</keyword>
<organism evidence="2 3">
    <name type="scientific">Podospora pseudoanserina</name>
    <dbReference type="NCBI Taxonomy" id="2609844"/>
    <lineage>
        <taxon>Eukaryota</taxon>
        <taxon>Fungi</taxon>
        <taxon>Dikarya</taxon>
        <taxon>Ascomycota</taxon>
        <taxon>Pezizomycotina</taxon>
        <taxon>Sordariomycetes</taxon>
        <taxon>Sordariomycetidae</taxon>
        <taxon>Sordariales</taxon>
        <taxon>Podosporaceae</taxon>
        <taxon>Podospora</taxon>
    </lineage>
</organism>
<keyword evidence="1" id="KW-0812">Transmembrane</keyword>
<feature type="transmembrane region" description="Helical" evidence="1">
    <location>
        <begin position="28"/>
        <end position="50"/>
    </location>
</feature>
<feature type="transmembrane region" description="Helical" evidence="1">
    <location>
        <begin position="62"/>
        <end position="81"/>
    </location>
</feature>
<dbReference type="Proteomes" id="UP001323617">
    <property type="component" value="Unassembled WGS sequence"/>
</dbReference>
<evidence type="ECO:0000313" key="3">
    <source>
        <dbReference type="Proteomes" id="UP001323617"/>
    </source>
</evidence>
<evidence type="ECO:0000256" key="1">
    <source>
        <dbReference type="SAM" id="Phobius"/>
    </source>
</evidence>
<keyword evidence="1" id="KW-1133">Transmembrane helix</keyword>
<protein>
    <submittedName>
        <fullName evidence="2">Uncharacterized protein</fullName>
    </submittedName>
</protein>
<dbReference type="RefSeq" id="XP_062797786.1">
    <property type="nucleotide sequence ID" value="XM_062940988.1"/>
</dbReference>
<gene>
    <name evidence="2" type="ORF">QC764_0095770</name>
</gene>
<comment type="caution">
    <text evidence="2">The sequence shown here is derived from an EMBL/GenBank/DDBJ whole genome shotgun (WGS) entry which is preliminary data.</text>
</comment>
<keyword evidence="3" id="KW-1185">Reference proteome</keyword>
<dbReference type="EMBL" id="JAFFHC010000006">
    <property type="protein sequence ID" value="KAK4671490.1"/>
    <property type="molecule type" value="Genomic_DNA"/>
</dbReference>
<accession>A0ABR0HU50</accession>
<proteinExistence type="predicted"/>
<name>A0ABR0HU50_9PEZI</name>
<reference evidence="2 3" key="1">
    <citation type="journal article" date="2023" name="bioRxiv">
        <title>High-quality genome assemblies of four members of thePodospora anserinaspecies complex.</title>
        <authorList>
            <person name="Ament-Velasquez S.L."/>
            <person name="Vogan A.A."/>
            <person name="Wallerman O."/>
            <person name="Hartmann F."/>
            <person name="Gautier V."/>
            <person name="Silar P."/>
            <person name="Giraud T."/>
            <person name="Johannesson H."/>
        </authorList>
    </citation>
    <scope>NUCLEOTIDE SEQUENCE [LARGE SCALE GENOMIC DNA]</scope>
    <source>
        <strain evidence="2 3">CBS 124.78</strain>
    </source>
</reference>
<sequence length="142" mass="15496">MIGSGAWGPRQGVGARNHLAADWRGLDLSLALSLSLLPDLVILLLVYPPLLSSTFSFVSRPHLLLVSSCLVTLAFLLERYIPVGTGVRRCRPTALFQTTAHRLVSQLTTPSTVVWPRSLFSHVIPPGNHDSFTELTSSFTFA</sequence>
<dbReference type="GeneID" id="87961732"/>
<evidence type="ECO:0000313" key="2">
    <source>
        <dbReference type="EMBL" id="KAK4671490.1"/>
    </source>
</evidence>